<comment type="caution">
    <text evidence="1">The sequence shown here is derived from an EMBL/GenBank/DDBJ whole genome shotgun (WGS) entry which is preliminary data.</text>
</comment>
<name>A0AA90NMU4_9GAMM</name>
<proteinExistence type="predicted"/>
<sequence length="105" mass="11403">MILAEPSLYAVSVTNRSSLYNDNLGSTGYGTARIIPILTKVIADTLGLARGEYSNLSNKIADFRAAALASFGMCGCRNEDQGLQDLPQHLRGESTSNQRMYTDLQ</sequence>
<dbReference type="Proteomes" id="UP001178148">
    <property type="component" value="Unassembled WGS sequence"/>
</dbReference>
<accession>A0AA90NMU4</accession>
<keyword evidence="2" id="KW-1185">Reference proteome</keyword>
<gene>
    <name evidence="1" type="ORF">QS748_11155</name>
</gene>
<organism evidence="1 2">
    <name type="scientific">Candidatus Endonucleibacter bathymodioli</name>
    <dbReference type="NCBI Taxonomy" id="539814"/>
    <lineage>
        <taxon>Bacteria</taxon>
        <taxon>Pseudomonadati</taxon>
        <taxon>Pseudomonadota</taxon>
        <taxon>Gammaproteobacteria</taxon>
        <taxon>Oceanospirillales</taxon>
        <taxon>Endozoicomonadaceae</taxon>
        <taxon>Candidatus Endonucleibacter</taxon>
    </lineage>
</organism>
<reference evidence="1 2" key="1">
    <citation type="journal article" date="2023" name="bioRxiv">
        <title>An intranuclear bacterial parasite of deep-sea mussels expresses apoptosis inhibitors acquired from its host.</title>
        <authorList>
            <person name="Gonzalez Porras M.A."/>
            <person name="Assie A."/>
            <person name="Tietjen M."/>
            <person name="Violette M."/>
            <person name="Kleiner M."/>
            <person name="Gruber-Vodicka H."/>
            <person name="Dubilier N."/>
            <person name="Leisch N."/>
        </authorList>
    </citation>
    <scope>NUCLEOTIDE SEQUENCE [LARGE SCALE GENOMIC DNA]</scope>
    <source>
        <strain evidence="1">IAP13</strain>
    </source>
</reference>
<dbReference type="AlphaFoldDB" id="A0AA90NMU4"/>
<protein>
    <submittedName>
        <fullName evidence="1">Uncharacterized protein</fullName>
    </submittedName>
</protein>
<dbReference type="EMBL" id="JASXSV010000019">
    <property type="protein sequence ID" value="MDP0589703.1"/>
    <property type="molecule type" value="Genomic_DNA"/>
</dbReference>
<evidence type="ECO:0000313" key="1">
    <source>
        <dbReference type="EMBL" id="MDP0589703.1"/>
    </source>
</evidence>
<evidence type="ECO:0000313" key="2">
    <source>
        <dbReference type="Proteomes" id="UP001178148"/>
    </source>
</evidence>